<evidence type="ECO:0000313" key="1">
    <source>
        <dbReference type="EMBL" id="SVB12918.1"/>
    </source>
</evidence>
<name>A0A382BGI0_9ZZZZ</name>
<evidence type="ECO:0008006" key="2">
    <source>
        <dbReference type="Google" id="ProtNLM"/>
    </source>
</evidence>
<accession>A0A382BGI0</accession>
<dbReference type="SUPFAM" id="SSF52266">
    <property type="entry name" value="SGNH hydrolase"/>
    <property type="match status" value="1"/>
</dbReference>
<dbReference type="EMBL" id="UINC01029723">
    <property type="protein sequence ID" value="SVB12918.1"/>
    <property type="molecule type" value="Genomic_DNA"/>
</dbReference>
<organism evidence="1">
    <name type="scientific">marine metagenome</name>
    <dbReference type="NCBI Taxonomy" id="408172"/>
    <lineage>
        <taxon>unclassified sequences</taxon>
        <taxon>metagenomes</taxon>
        <taxon>ecological metagenomes</taxon>
    </lineage>
</organism>
<dbReference type="InterPro" id="IPR036514">
    <property type="entry name" value="SGNH_hydro_sf"/>
</dbReference>
<proteinExistence type="predicted"/>
<dbReference type="Gene3D" id="3.40.50.1110">
    <property type="entry name" value="SGNH hydrolase"/>
    <property type="match status" value="1"/>
</dbReference>
<gene>
    <name evidence="1" type="ORF">METZ01_LOCUS165772</name>
</gene>
<dbReference type="CDD" id="cd00229">
    <property type="entry name" value="SGNH_hydrolase"/>
    <property type="match status" value="1"/>
</dbReference>
<reference evidence="1" key="1">
    <citation type="submission" date="2018-05" db="EMBL/GenBank/DDBJ databases">
        <authorList>
            <person name="Lanie J.A."/>
            <person name="Ng W.-L."/>
            <person name="Kazmierczak K.M."/>
            <person name="Andrzejewski T.M."/>
            <person name="Davidsen T.M."/>
            <person name="Wayne K.J."/>
            <person name="Tettelin H."/>
            <person name="Glass J.I."/>
            <person name="Rusch D."/>
            <person name="Podicherti R."/>
            <person name="Tsui H.-C.T."/>
            <person name="Winkler M.E."/>
        </authorList>
    </citation>
    <scope>NUCLEOTIDE SEQUENCE</scope>
</reference>
<sequence length="572" mass="67088">MVFSSDRDNNEIDSAKQFHEKHVQYNSHGYRDYDYSLKKSNDVFRVIVLGDSQTFGSGIKNLNDIWVKKLEAKLKEERNGSKIEILNISGPGWNTDTQLYELFKHGLSFNPDLVVLAYYHNDIPTNTYFSCDSTDYKIVPDINLLHNSKLVNFLNFRVNRLLEKLWNKPSYPDCLAQTYDSIGWEMEKFYLDTMARTLAIKKIHFLITVIPLIYKLDNNYPLKKAHQYLKEFSNQRSIEFLDLYERGFKNLDADILRISESDHHLNLEANTIVADTLFNKIKALTKYKNISYFNKAFSLKEFLEEKQILKEIDTLFNKKETITNFNFDSENESFEIIRKTDNFIFKKFKKKLNHANSFSLLETTLSSNGGFQSLKKVVFYPDTKIPKIIDSIVNKSGTYKQTIEQLVSNSKGSFTRHQLGQTIYEFKYEIFSNDFRIKLTRDTVFPDPKLLDKWIFQNIQPPSKKISIEKQKETLVWLITNNSNIYNSPQDLRIINDTGFLEKISDNDLSKIFDEIFLFQNLLIIDQFGGKNYIKFLIKLIEKHKPSSVALNASKRYGIYNERLKHKAISIY</sequence>
<dbReference type="AlphaFoldDB" id="A0A382BGI0"/>
<protein>
    <recommendedName>
        <fullName evidence="2">SGNH hydrolase-type esterase domain-containing protein</fullName>
    </recommendedName>
</protein>